<keyword evidence="3" id="KW-1185">Reference proteome</keyword>
<dbReference type="GO" id="GO:0080043">
    <property type="term" value="F:quercetin 3-O-glucosyltransferase activity"/>
    <property type="evidence" value="ECO:0007669"/>
    <property type="project" value="TreeGrafter"/>
</dbReference>
<evidence type="ECO:0000313" key="3">
    <source>
        <dbReference type="Proteomes" id="UP000324897"/>
    </source>
</evidence>
<comment type="similarity">
    <text evidence="1">Belongs to the UDP-glycosyltransferase family.</text>
</comment>
<dbReference type="SUPFAM" id="SSF53756">
    <property type="entry name" value="UDP-Glycosyltransferase/glycogen phosphorylase"/>
    <property type="match status" value="1"/>
</dbReference>
<dbReference type="GO" id="GO:0080044">
    <property type="term" value="F:quercetin 7-O-glucosyltransferase activity"/>
    <property type="evidence" value="ECO:0007669"/>
    <property type="project" value="TreeGrafter"/>
</dbReference>
<proteinExistence type="inferred from homology"/>
<reference evidence="2 3" key="1">
    <citation type="journal article" date="2019" name="Sci. Rep.">
        <title>A high-quality genome of Eragrostis curvula grass provides insights into Poaceae evolution and supports new strategies to enhance forage quality.</title>
        <authorList>
            <person name="Carballo J."/>
            <person name="Santos B.A.C.M."/>
            <person name="Zappacosta D."/>
            <person name="Garbus I."/>
            <person name="Selva J.P."/>
            <person name="Gallo C.A."/>
            <person name="Diaz A."/>
            <person name="Albertini E."/>
            <person name="Caccamo M."/>
            <person name="Echenique V."/>
        </authorList>
    </citation>
    <scope>NUCLEOTIDE SEQUENCE [LARGE SCALE GENOMIC DNA]</scope>
    <source>
        <strain evidence="3">cv. Victoria</strain>
        <tissue evidence="2">Leaf</tissue>
    </source>
</reference>
<feature type="non-terminal residue" evidence="2">
    <location>
        <position position="1"/>
    </location>
</feature>
<protein>
    <submittedName>
        <fullName evidence="2">Uncharacterized protein</fullName>
    </submittedName>
</protein>
<evidence type="ECO:0000256" key="1">
    <source>
        <dbReference type="ARBA" id="ARBA00009995"/>
    </source>
</evidence>
<dbReference type="Proteomes" id="UP000324897">
    <property type="component" value="Unassembled WGS sequence"/>
</dbReference>
<dbReference type="PANTHER" id="PTHR11926">
    <property type="entry name" value="GLUCOSYL/GLUCURONOSYL TRANSFERASES"/>
    <property type="match status" value="1"/>
</dbReference>
<name>A0A5J9T7C6_9POAL</name>
<dbReference type="PANTHER" id="PTHR11926:SF1515">
    <property type="entry name" value="GLYCOSYLTRANSFERASE"/>
    <property type="match status" value="1"/>
</dbReference>
<dbReference type="Gene3D" id="3.40.50.2000">
    <property type="entry name" value="Glycogen Phosphorylase B"/>
    <property type="match status" value="2"/>
</dbReference>
<dbReference type="AlphaFoldDB" id="A0A5J9T7C6"/>
<sequence>MVAMPQWVDQPTTAKYVESAWGIGLLMQIGLVTREEVERCIREVMEGERKEEYKKNTLMWMQKAKETMQQGGSSDKNIAEFAAKYTSD</sequence>
<accession>A0A5J9T7C6</accession>
<dbReference type="Gramene" id="TVU07286">
    <property type="protein sequence ID" value="TVU07286"/>
    <property type="gene ID" value="EJB05_47335"/>
</dbReference>
<dbReference type="OrthoDB" id="780888at2759"/>
<organism evidence="2 3">
    <name type="scientific">Eragrostis curvula</name>
    <name type="common">weeping love grass</name>
    <dbReference type="NCBI Taxonomy" id="38414"/>
    <lineage>
        <taxon>Eukaryota</taxon>
        <taxon>Viridiplantae</taxon>
        <taxon>Streptophyta</taxon>
        <taxon>Embryophyta</taxon>
        <taxon>Tracheophyta</taxon>
        <taxon>Spermatophyta</taxon>
        <taxon>Magnoliopsida</taxon>
        <taxon>Liliopsida</taxon>
        <taxon>Poales</taxon>
        <taxon>Poaceae</taxon>
        <taxon>PACMAD clade</taxon>
        <taxon>Chloridoideae</taxon>
        <taxon>Eragrostideae</taxon>
        <taxon>Eragrostidinae</taxon>
        <taxon>Eragrostis</taxon>
    </lineage>
</organism>
<comment type="caution">
    <text evidence="2">The sequence shown here is derived from an EMBL/GenBank/DDBJ whole genome shotgun (WGS) entry which is preliminary data.</text>
</comment>
<evidence type="ECO:0000313" key="2">
    <source>
        <dbReference type="EMBL" id="TVU07286.1"/>
    </source>
</evidence>
<dbReference type="EMBL" id="RWGY01000045">
    <property type="protein sequence ID" value="TVU07286.1"/>
    <property type="molecule type" value="Genomic_DNA"/>
</dbReference>
<gene>
    <name evidence="2" type="ORF">EJB05_47335</name>
</gene>